<evidence type="ECO:0000313" key="1">
    <source>
        <dbReference type="EMBL" id="SHM56092.1"/>
    </source>
</evidence>
<evidence type="ECO:0000313" key="2">
    <source>
        <dbReference type="Proteomes" id="UP000184280"/>
    </source>
</evidence>
<dbReference type="EMBL" id="FRCJ01000004">
    <property type="protein sequence ID" value="SHM56092.1"/>
    <property type="molecule type" value="Genomic_DNA"/>
</dbReference>
<gene>
    <name evidence="1" type="ORF">SAMN04488494_2160</name>
</gene>
<name>A0A1M7JSS8_XYLRU</name>
<dbReference type="Proteomes" id="UP000184280">
    <property type="component" value="Unassembled WGS sequence"/>
</dbReference>
<sequence>MAAAILMMNMQGAVMAADKDQTIFRYSDKVPFALMTDPNSSLPWADIWNEFRINTDLSECDLNLFEDHLKSSLPKHANLFSREIIFCVYYEPESIFPVTHNMEIRMVNNEVIINRDESSYIISPKGNISYVNWLGDLNHMGTILGDSLIETGDVARSVFPQLFAEFKANAIAAAKKGISKSEMELYLDEREASVLLDCLLDKTQRLLVRKLDTAINSYHIEDMVRMSEKLIDAEAQLQHLQAPDIPLKATREIATMTLAEGFKWIKHSLYGA</sequence>
<protein>
    <submittedName>
        <fullName evidence="1">Uncharacterized protein</fullName>
    </submittedName>
</protein>
<accession>A0A1M7JSS8</accession>
<dbReference type="AlphaFoldDB" id="A0A1M7JSS8"/>
<proteinExistence type="predicted"/>
<reference evidence="1 2" key="1">
    <citation type="submission" date="2016-11" db="EMBL/GenBank/DDBJ databases">
        <authorList>
            <person name="Jaros S."/>
            <person name="Januszkiewicz K."/>
            <person name="Wedrychowicz H."/>
        </authorList>
    </citation>
    <scope>NUCLEOTIDE SEQUENCE [LARGE SCALE GENOMIC DNA]</scope>
    <source>
        <strain evidence="1 2">BPI-34</strain>
    </source>
</reference>
<organism evidence="1 2">
    <name type="scientific">Xylanibacter ruminicola</name>
    <name type="common">Prevotella ruminicola</name>
    <dbReference type="NCBI Taxonomy" id="839"/>
    <lineage>
        <taxon>Bacteria</taxon>
        <taxon>Pseudomonadati</taxon>
        <taxon>Bacteroidota</taxon>
        <taxon>Bacteroidia</taxon>
        <taxon>Bacteroidales</taxon>
        <taxon>Prevotellaceae</taxon>
        <taxon>Xylanibacter</taxon>
    </lineage>
</organism>
<dbReference type="RefSeq" id="WP_073045311.1">
    <property type="nucleotide sequence ID" value="NZ_FOLF01000007.1"/>
</dbReference>